<organism evidence="3 4">
    <name type="scientific">Rugosimonospora acidiphila</name>
    <dbReference type="NCBI Taxonomy" id="556531"/>
    <lineage>
        <taxon>Bacteria</taxon>
        <taxon>Bacillati</taxon>
        <taxon>Actinomycetota</taxon>
        <taxon>Actinomycetes</taxon>
        <taxon>Micromonosporales</taxon>
        <taxon>Micromonosporaceae</taxon>
        <taxon>Rugosimonospora</taxon>
    </lineage>
</organism>
<dbReference type="RefSeq" id="WP_345628390.1">
    <property type="nucleotide sequence ID" value="NZ_BAABJQ010000005.1"/>
</dbReference>
<name>A0ABP9RQ75_9ACTN</name>
<feature type="transmembrane region" description="Helical" evidence="2">
    <location>
        <begin position="39"/>
        <end position="58"/>
    </location>
</feature>
<keyword evidence="1" id="KW-0175">Coiled coil</keyword>
<sequence>MTTTDDSNRVHGWHRHPGVRSDGQLTLGERAADHMRNSMGSWLFVFAALLFLAAWMGFNRNAGFDKYPFILLNLVLSCLAALQGAILLIAAKRSDQIASELAQHDYETDSKAERLVERLADRLDQMTAEQQELRRQVAELTDALRAGAQLGDAPA</sequence>
<evidence type="ECO:0000313" key="3">
    <source>
        <dbReference type="EMBL" id="GAA5182926.1"/>
    </source>
</evidence>
<feature type="transmembrane region" description="Helical" evidence="2">
    <location>
        <begin position="70"/>
        <end position="91"/>
    </location>
</feature>
<keyword evidence="4" id="KW-1185">Reference proteome</keyword>
<keyword evidence="2" id="KW-0812">Transmembrane</keyword>
<gene>
    <name evidence="3" type="ORF">GCM10023322_20920</name>
</gene>
<evidence type="ECO:0000256" key="1">
    <source>
        <dbReference type="SAM" id="Coils"/>
    </source>
</evidence>
<evidence type="ECO:0008006" key="5">
    <source>
        <dbReference type="Google" id="ProtNLM"/>
    </source>
</evidence>
<evidence type="ECO:0000256" key="2">
    <source>
        <dbReference type="SAM" id="Phobius"/>
    </source>
</evidence>
<dbReference type="InterPro" id="IPR010406">
    <property type="entry name" value="DUF1003"/>
</dbReference>
<protein>
    <recommendedName>
        <fullName evidence="5">DUF1003 domain-containing protein</fullName>
    </recommendedName>
</protein>
<keyword evidence="2" id="KW-0472">Membrane</keyword>
<comment type="caution">
    <text evidence="3">The sequence shown here is derived from an EMBL/GenBank/DDBJ whole genome shotgun (WGS) entry which is preliminary data.</text>
</comment>
<proteinExistence type="predicted"/>
<feature type="coiled-coil region" evidence="1">
    <location>
        <begin position="109"/>
        <end position="143"/>
    </location>
</feature>
<dbReference type="PANTHER" id="PTHR41386:SF1">
    <property type="entry name" value="MEMBRANE PROTEIN"/>
    <property type="match status" value="1"/>
</dbReference>
<keyword evidence="2" id="KW-1133">Transmembrane helix</keyword>
<accession>A0ABP9RQ75</accession>
<dbReference type="Proteomes" id="UP001501570">
    <property type="component" value="Unassembled WGS sequence"/>
</dbReference>
<evidence type="ECO:0000313" key="4">
    <source>
        <dbReference type="Proteomes" id="UP001501570"/>
    </source>
</evidence>
<dbReference type="EMBL" id="BAABJQ010000005">
    <property type="protein sequence ID" value="GAA5182926.1"/>
    <property type="molecule type" value="Genomic_DNA"/>
</dbReference>
<dbReference type="Pfam" id="PF06210">
    <property type="entry name" value="DUF1003"/>
    <property type="match status" value="1"/>
</dbReference>
<reference evidence="4" key="1">
    <citation type="journal article" date="2019" name="Int. J. Syst. Evol. Microbiol.">
        <title>The Global Catalogue of Microorganisms (GCM) 10K type strain sequencing project: providing services to taxonomists for standard genome sequencing and annotation.</title>
        <authorList>
            <consortium name="The Broad Institute Genomics Platform"/>
            <consortium name="The Broad Institute Genome Sequencing Center for Infectious Disease"/>
            <person name="Wu L."/>
            <person name="Ma J."/>
        </authorList>
    </citation>
    <scope>NUCLEOTIDE SEQUENCE [LARGE SCALE GENOMIC DNA]</scope>
    <source>
        <strain evidence="4">JCM 18304</strain>
    </source>
</reference>
<dbReference type="PANTHER" id="PTHR41386">
    <property type="entry name" value="INTEGRAL MEMBRANE PROTEIN-RELATED"/>
    <property type="match status" value="1"/>
</dbReference>